<dbReference type="EMBL" id="CP037421">
    <property type="protein sequence ID" value="QDT28405.1"/>
    <property type="molecule type" value="Genomic_DNA"/>
</dbReference>
<evidence type="ECO:0000256" key="1">
    <source>
        <dbReference type="SAM" id="Phobius"/>
    </source>
</evidence>
<evidence type="ECO:0000313" key="2">
    <source>
        <dbReference type="EMBL" id="QDT28405.1"/>
    </source>
</evidence>
<proteinExistence type="predicted"/>
<dbReference type="RefSeq" id="WP_145450917.1">
    <property type="nucleotide sequence ID" value="NZ_CP037421.1"/>
</dbReference>
<evidence type="ECO:0000313" key="3">
    <source>
        <dbReference type="Proteomes" id="UP000315647"/>
    </source>
</evidence>
<keyword evidence="1" id="KW-0812">Transmembrane</keyword>
<organism evidence="2 3">
    <name type="scientific">Gimesia panareensis</name>
    <dbReference type="NCBI Taxonomy" id="2527978"/>
    <lineage>
        <taxon>Bacteria</taxon>
        <taxon>Pseudomonadati</taxon>
        <taxon>Planctomycetota</taxon>
        <taxon>Planctomycetia</taxon>
        <taxon>Planctomycetales</taxon>
        <taxon>Planctomycetaceae</taxon>
        <taxon>Gimesia</taxon>
    </lineage>
</organism>
<dbReference type="Proteomes" id="UP000315647">
    <property type="component" value="Chromosome"/>
</dbReference>
<keyword evidence="3" id="KW-1185">Reference proteome</keyword>
<protein>
    <submittedName>
        <fullName evidence="2">Uncharacterized protein</fullName>
    </submittedName>
</protein>
<sequence length="120" mass="13787">MNRLIRYFDLLSEVRPKQAKAMAQGPQPKRHSFPQWLALFAGILLQPGFDHYRQHHTWVFPEFSGWMLFSLIVSFMIFPSVYKNSFDPEKPLFIQLCPIFVGGMGWEALLKTAAKAVGGD</sequence>
<name>A0A517Q9X3_9PLAN</name>
<gene>
    <name evidence="2" type="ORF">Enr10x_37470</name>
</gene>
<dbReference type="AlphaFoldDB" id="A0A517Q9X3"/>
<reference evidence="2 3" key="1">
    <citation type="submission" date="2019-03" db="EMBL/GenBank/DDBJ databases">
        <title>Deep-cultivation of Planctomycetes and their phenomic and genomic characterization uncovers novel biology.</title>
        <authorList>
            <person name="Wiegand S."/>
            <person name="Jogler M."/>
            <person name="Boedeker C."/>
            <person name="Pinto D."/>
            <person name="Vollmers J."/>
            <person name="Rivas-Marin E."/>
            <person name="Kohn T."/>
            <person name="Peeters S.H."/>
            <person name="Heuer A."/>
            <person name="Rast P."/>
            <person name="Oberbeckmann S."/>
            <person name="Bunk B."/>
            <person name="Jeske O."/>
            <person name="Meyerdierks A."/>
            <person name="Storesund J.E."/>
            <person name="Kallscheuer N."/>
            <person name="Luecker S."/>
            <person name="Lage O.M."/>
            <person name="Pohl T."/>
            <person name="Merkel B.J."/>
            <person name="Hornburger P."/>
            <person name="Mueller R.-W."/>
            <person name="Bruemmer F."/>
            <person name="Labrenz M."/>
            <person name="Spormann A.M."/>
            <person name="Op den Camp H."/>
            <person name="Overmann J."/>
            <person name="Amann R."/>
            <person name="Jetten M.S.M."/>
            <person name="Mascher T."/>
            <person name="Medema M.H."/>
            <person name="Devos D.P."/>
            <person name="Kaster A.-K."/>
            <person name="Ovreas L."/>
            <person name="Rohde M."/>
            <person name="Galperin M.Y."/>
            <person name="Jogler C."/>
        </authorList>
    </citation>
    <scope>NUCLEOTIDE SEQUENCE [LARGE SCALE GENOMIC DNA]</scope>
    <source>
        <strain evidence="2 3">Enr10</strain>
    </source>
</reference>
<accession>A0A517Q9X3</accession>
<feature type="transmembrane region" description="Helical" evidence="1">
    <location>
        <begin position="63"/>
        <end position="82"/>
    </location>
</feature>
<keyword evidence="1" id="KW-0472">Membrane</keyword>
<keyword evidence="1" id="KW-1133">Transmembrane helix</keyword>